<dbReference type="AlphaFoldDB" id="A0ABD2Q269"/>
<dbReference type="PANTHER" id="PTHR14273:SF0">
    <property type="entry name" value="LYR MOTIF-CONTAINING PROTEIN 1"/>
    <property type="match status" value="1"/>
</dbReference>
<sequence>MVTRGALRRRVLELYKNSLKLARDWETKYHGSSEDARYIKDEARALFRRNAQIKDPAVINSHIKEAESRIELTIHYGNPHPRPANFPPRTLAGFTNQHSKMTQNLPKRTDRNLKDSVPSYLKSYRN</sequence>
<organism evidence="4 5">
    <name type="scientific">Cichlidogyrus casuarinus</name>
    <dbReference type="NCBI Taxonomy" id="1844966"/>
    <lineage>
        <taxon>Eukaryota</taxon>
        <taxon>Metazoa</taxon>
        <taxon>Spiralia</taxon>
        <taxon>Lophotrochozoa</taxon>
        <taxon>Platyhelminthes</taxon>
        <taxon>Monogenea</taxon>
        <taxon>Monopisthocotylea</taxon>
        <taxon>Dactylogyridea</taxon>
        <taxon>Ancyrocephalidae</taxon>
        <taxon>Cichlidogyrus</taxon>
    </lineage>
</organism>
<feature type="region of interest" description="Disordered" evidence="2">
    <location>
        <begin position="101"/>
        <end position="126"/>
    </location>
</feature>
<evidence type="ECO:0000256" key="2">
    <source>
        <dbReference type="SAM" id="MobiDB-lite"/>
    </source>
</evidence>
<dbReference type="CDD" id="cd20261">
    <property type="entry name" value="Complex1_LYR_LYRM1"/>
    <property type="match status" value="1"/>
</dbReference>
<gene>
    <name evidence="4" type="primary">LYRM1</name>
    <name evidence="4" type="ORF">Ciccas_007680</name>
</gene>
<dbReference type="InterPro" id="IPR008011">
    <property type="entry name" value="Complex1_LYR_dom"/>
</dbReference>
<dbReference type="Proteomes" id="UP001626550">
    <property type="component" value="Unassembled WGS sequence"/>
</dbReference>
<proteinExistence type="inferred from homology"/>
<evidence type="ECO:0000256" key="1">
    <source>
        <dbReference type="ARBA" id="ARBA00009508"/>
    </source>
</evidence>
<comment type="caution">
    <text evidence="4">The sequence shown here is derived from an EMBL/GenBank/DDBJ whole genome shotgun (WGS) entry which is preliminary data.</text>
</comment>
<dbReference type="EMBL" id="JBJKFK010001216">
    <property type="protein sequence ID" value="KAL3313715.1"/>
    <property type="molecule type" value="Genomic_DNA"/>
</dbReference>
<dbReference type="InterPro" id="IPR045294">
    <property type="entry name" value="Complex1_LYR_LYRM1"/>
</dbReference>
<feature type="domain" description="Complex 1 LYR protein" evidence="3">
    <location>
        <begin position="9"/>
        <end position="71"/>
    </location>
</feature>
<evidence type="ECO:0000313" key="4">
    <source>
        <dbReference type="EMBL" id="KAL3313715.1"/>
    </source>
</evidence>
<name>A0ABD2Q269_9PLAT</name>
<comment type="similarity">
    <text evidence="1">Belongs to the complex I LYR family.</text>
</comment>
<reference evidence="4 5" key="1">
    <citation type="submission" date="2024-11" db="EMBL/GenBank/DDBJ databases">
        <title>Adaptive evolution of stress response genes in parasites aligns with host niche diversity.</title>
        <authorList>
            <person name="Hahn C."/>
            <person name="Resl P."/>
        </authorList>
    </citation>
    <scope>NUCLEOTIDE SEQUENCE [LARGE SCALE GENOMIC DNA]</scope>
    <source>
        <strain evidence="4">EGGRZ-B1_66</strain>
        <tissue evidence="4">Body</tissue>
    </source>
</reference>
<accession>A0ABD2Q269</accession>
<dbReference type="InterPro" id="IPR040330">
    <property type="entry name" value="LYRM1"/>
</dbReference>
<dbReference type="PANTHER" id="PTHR14273">
    <property type="entry name" value="LYR MOTIF-CONTAINING PROTEIN 1"/>
    <property type="match status" value="1"/>
</dbReference>
<evidence type="ECO:0000313" key="5">
    <source>
        <dbReference type="Proteomes" id="UP001626550"/>
    </source>
</evidence>
<dbReference type="Pfam" id="PF05347">
    <property type="entry name" value="Complex1_LYR"/>
    <property type="match status" value="1"/>
</dbReference>
<keyword evidence="5" id="KW-1185">Reference proteome</keyword>
<evidence type="ECO:0000259" key="3">
    <source>
        <dbReference type="Pfam" id="PF05347"/>
    </source>
</evidence>
<protein>
    <submittedName>
        <fullName evidence="4">LYR motif containing protein 1</fullName>
    </submittedName>
</protein>